<dbReference type="InterPro" id="IPR001091">
    <property type="entry name" value="RM_Methyltransferase"/>
</dbReference>
<dbReference type="EC" id="2.1.1.-" evidence="3"/>
<name>A0A1T4MF74_9BACT</name>
<comment type="similarity">
    <text evidence="3">Belongs to the N(4)/N(6)-methyltransferase family.</text>
</comment>
<dbReference type="RefSeq" id="WP_222884932.1">
    <property type="nucleotide sequence ID" value="NZ_CP137850.1"/>
</dbReference>
<evidence type="ECO:0000259" key="4">
    <source>
        <dbReference type="Pfam" id="PF01555"/>
    </source>
</evidence>
<dbReference type="GO" id="GO:0032259">
    <property type="term" value="P:methylation"/>
    <property type="evidence" value="ECO:0007669"/>
    <property type="project" value="UniProtKB-KW"/>
</dbReference>
<dbReference type="EMBL" id="FUXF01000042">
    <property type="protein sequence ID" value="SJZ65592.1"/>
    <property type="molecule type" value="Genomic_DNA"/>
</dbReference>
<proteinExistence type="inferred from homology"/>
<protein>
    <recommendedName>
        <fullName evidence="3">Methyltransferase</fullName>
        <ecNumber evidence="3">2.1.1.-</ecNumber>
    </recommendedName>
</protein>
<dbReference type="GO" id="GO:0003677">
    <property type="term" value="F:DNA binding"/>
    <property type="evidence" value="ECO:0007669"/>
    <property type="project" value="InterPro"/>
</dbReference>
<dbReference type="GO" id="GO:0005737">
    <property type="term" value="C:cytoplasm"/>
    <property type="evidence" value="ECO:0007669"/>
    <property type="project" value="TreeGrafter"/>
</dbReference>
<dbReference type="InterPro" id="IPR029063">
    <property type="entry name" value="SAM-dependent_MTases_sf"/>
</dbReference>
<dbReference type="InterPro" id="IPR002941">
    <property type="entry name" value="DNA_methylase_N4/N6"/>
</dbReference>
<evidence type="ECO:0000256" key="1">
    <source>
        <dbReference type="ARBA" id="ARBA00022603"/>
    </source>
</evidence>
<sequence length="328" mass="39127">MSKLFYDIKNIDYKVLLSQIQDKSIDFICIDPPYGKIKGMKLSGQKRIIDWDTNINWDEMFEEFNRIIKDGGTIACFGQNPTYASMILSNIKDYKYELIWQKNNAAQGFHADKMPLIFTENIAIFIHNEKAQKKRTFNNIASEKEIDKNQYYCRWYAQQMFKWINKPRRGIHHDLGHRKLEFWFYFVGDQFGLLSEELYEQLISKYHINKWDKFIPYEELKLIWKKEKELNKGVRLDSSEYSKTFSNVLNVAKEQKYFHPTQKPVELMEKLILMYTKENDTVLDCFMGSGSTGIACLKHNRNFIGCELDEEYYQIAKKRIEETISNKF</sequence>
<dbReference type="Gene3D" id="3.40.50.150">
    <property type="entry name" value="Vaccinia Virus protein VP39"/>
    <property type="match status" value="1"/>
</dbReference>
<evidence type="ECO:0000313" key="5">
    <source>
        <dbReference type="EMBL" id="SJZ65592.1"/>
    </source>
</evidence>
<organism evidence="5 6">
    <name type="scientific">Mycoplasmopsis verecunda</name>
    <dbReference type="NCBI Taxonomy" id="171291"/>
    <lineage>
        <taxon>Bacteria</taxon>
        <taxon>Bacillati</taxon>
        <taxon>Mycoplasmatota</taxon>
        <taxon>Mycoplasmoidales</taxon>
        <taxon>Metamycoplasmataceae</taxon>
        <taxon>Mycoplasmopsis</taxon>
    </lineage>
</organism>
<dbReference type="GO" id="GO:0008170">
    <property type="term" value="F:N-methyltransferase activity"/>
    <property type="evidence" value="ECO:0007669"/>
    <property type="project" value="InterPro"/>
</dbReference>
<dbReference type="PRINTS" id="PR00508">
    <property type="entry name" value="S21N4MTFRASE"/>
</dbReference>
<dbReference type="Pfam" id="PF01555">
    <property type="entry name" value="N6_N4_Mtase"/>
    <property type="match status" value="1"/>
</dbReference>
<evidence type="ECO:0000256" key="2">
    <source>
        <dbReference type="ARBA" id="ARBA00022679"/>
    </source>
</evidence>
<reference evidence="6" key="1">
    <citation type="submission" date="2017-02" db="EMBL/GenBank/DDBJ databases">
        <authorList>
            <person name="Varghese N."/>
            <person name="Submissions S."/>
        </authorList>
    </citation>
    <scope>NUCLEOTIDE SEQUENCE [LARGE SCALE GENOMIC DNA]</scope>
    <source>
        <strain evidence="6">ATCC 27862</strain>
    </source>
</reference>
<keyword evidence="1 5" id="KW-0489">Methyltransferase</keyword>
<keyword evidence="2" id="KW-0808">Transferase</keyword>
<dbReference type="Proteomes" id="UP000190389">
    <property type="component" value="Unassembled WGS sequence"/>
</dbReference>
<evidence type="ECO:0000256" key="3">
    <source>
        <dbReference type="RuleBase" id="RU362026"/>
    </source>
</evidence>
<dbReference type="SUPFAM" id="SSF53335">
    <property type="entry name" value="S-adenosyl-L-methionine-dependent methyltransferases"/>
    <property type="match status" value="1"/>
</dbReference>
<keyword evidence="6" id="KW-1185">Reference proteome</keyword>
<dbReference type="PANTHER" id="PTHR13370">
    <property type="entry name" value="RNA METHYLASE-RELATED"/>
    <property type="match status" value="1"/>
</dbReference>
<evidence type="ECO:0000313" key="6">
    <source>
        <dbReference type="Proteomes" id="UP000190389"/>
    </source>
</evidence>
<gene>
    <name evidence="5" type="ORF">SAMN02745154_00698</name>
</gene>
<dbReference type="STRING" id="171291.SAMN02745154_00698"/>
<accession>A0A1T4MF74</accession>
<dbReference type="AlphaFoldDB" id="A0A1T4MF74"/>
<feature type="domain" description="DNA methylase N-4/N-6" evidence="4">
    <location>
        <begin position="25"/>
        <end position="318"/>
    </location>
</feature>
<dbReference type="PANTHER" id="PTHR13370:SF3">
    <property type="entry name" value="TRNA (GUANINE(10)-N2)-METHYLTRANSFERASE HOMOLOG"/>
    <property type="match status" value="1"/>
</dbReference>
<dbReference type="GO" id="GO:0009007">
    <property type="term" value="F:site-specific DNA-methyltransferase (adenine-specific) activity"/>
    <property type="evidence" value="ECO:0007669"/>
    <property type="project" value="TreeGrafter"/>
</dbReference>